<dbReference type="Proteomes" id="UP000593562">
    <property type="component" value="Unassembled WGS sequence"/>
</dbReference>
<dbReference type="Gene3D" id="3.90.70.10">
    <property type="entry name" value="Cysteine proteinases"/>
    <property type="match status" value="1"/>
</dbReference>
<keyword evidence="2" id="KW-1185">Reference proteome</keyword>
<dbReference type="PANTHER" id="PTHR31400:SF1">
    <property type="entry name" value="PROTEIN GUCD1"/>
    <property type="match status" value="1"/>
</dbReference>
<protein>
    <submittedName>
        <fullName evidence="1">Protein GUCD1-like isoform X1</fullName>
    </submittedName>
</protein>
<dbReference type="EMBL" id="JAAARO010000013">
    <property type="protein sequence ID" value="KAF5738483.1"/>
    <property type="molecule type" value="Genomic_DNA"/>
</dbReference>
<organism evidence="1 2">
    <name type="scientific">Tripterygium wilfordii</name>
    <name type="common">Thunder God vine</name>
    <dbReference type="NCBI Taxonomy" id="458696"/>
    <lineage>
        <taxon>Eukaryota</taxon>
        <taxon>Viridiplantae</taxon>
        <taxon>Streptophyta</taxon>
        <taxon>Embryophyta</taxon>
        <taxon>Tracheophyta</taxon>
        <taxon>Spermatophyta</taxon>
        <taxon>Magnoliopsida</taxon>
        <taxon>eudicotyledons</taxon>
        <taxon>Gunneridae</taxon>
        <taxon>Pentapetalae</taxon>
        <taxon>rosids</taxon>
        <taxon>fabids</taxon>
        <taxon>Celastrales</taxon>
        <taxon>Celastraceae</taxon>
        <taxon>Tripterygium</taxon>
    </lineage>
</organism>
<sequence>MWSFCSLLNKVLKTDEEINEAVGDESSLAECYPSELPSNDAQCNDAVLTYSHYVEVPHINQQFSWDCGLACVLMVLSTIGINDFSIQSLAELCRTTSIWTVDLAYLLQKFSVRFSYFTVTFGANPDFSVETFYKEQLPNDLVRVDMLFQKAREAEINIQCRSISGEEISILILSGKYIAIVLVDQFKLSQSWLENVIVSGFNSTGSGYTGHYVVICGYDAAADEFEIRDPASSWKHERVSAKRLDEARRSFGTDEDLLLICIERNEPQSSSSLTTSPDRNMVS</sequence>
<dbReference type="FunCoup" id="A0A7J7CWN9">
    <property type="interactions" value="617"/>
</dbReference>
<proteinExistence type="predicted"/>
<name>A0A7J7CWN9_TRIWF</name>
<evidence type="ECO:0000313" key="2">
    <source>
        <dbReference type="Proteomes" id="UP000593562"/>
    </source>
</evidence>
<evidence type="ECO:0000313" key="1">
    <source>
        <dbReference type="EMBL" id="KAF5738483.1"/>
    </source>
</evidence>
<comment type="caution">
    <text evidence="1">The sequence shown here is derived from an EMBL/GenBank/DDBJ whole genome shotgun (WGS) entry which is preliminary data.</text>
</comment>
<accession>A0A7J7CWN9</accession>
<gene>
    <name evidence="1" type="ORF">HS088_TW13G01382</name>
</gene>
<dbReference type="InterPro" id="IPR018616">
    <property type="entry name" value="GUCD1"/>
</dbReference>
<reference evidence="1 2" key="1">
    <citation type="journal article" date="2020" name="Nat. Commun.">
        <title>Genome of Tripterygium wilfordii and identification of cytochrome P450 involved in triptolide biosynthesis.</title>
        <authorList>
            <person name="Tu L."/>
            <person name="Su P."/>
            <person name="Zhang Z."/>
            <person name="Gao L."/>
            <person name="Wang J."/>
            <person name="Hu T."/>
            <person name="Zhou J."/>
            <person name="Zhang Y."/>
            <person name="Zhao Y."/>
            <person name="Liu Y."/>
            <person name="Song Y."/>
            <person name="Tong Y."/>
            <person name="Lu Y."/>
            <person name="Yang J."/>
            <person name="Xu C."/>
            <person name="Jia M."/>
            <person name="Peters R.J."/>
            <person name="Huang L."/>
            <person name="Gao W."/>
        </authorList>
    </citation>
    <scope>NUCLEOTIDE SEQUENCE [LARGE SCALE GENOMIC DNA]</scope>
    <source>
        <strain evidence="2">cv. XIE 37</strain>
        <tissue evidence="1">Leaf</tissue>
    </source>
</reference>
<dbReference type="InParanoid" id="A0A7J7CWN9"/>
<dbReference type="PANTHER" id="PTHR31400">
    <property type="entry name" value="GUANYLYL CYCLASE DOMAIN CONTAINING PROTEIN 1 GUCD1"/>
    <property type="match status" value="1"/>
</dbReference>
<dbReference type="AlphaFoldDB" id="A0A7J7CWN9"/>
<dbReference type="Pfam" id="PF09778">
    <property type="entry name" value="Guanylate_cyc_2"/>
    <property type="match status" value="1"/>
</dbReference>